<keyword evidence="2" id="KW-1185">Reference proteome</keyword>
<dbReference type="PANTHER" id="PTHR46880">
    <property type="entry name" value="RAS-ASSOCIATING DOMAIN-CONTAINING PROTEIN"/>
    <property type="match status" value="1"/>
</dbReference>
<protein>
    <recommendedName>
        <fullName evidence="3">DUF4371 domain-containing protein</fullName>
    </recommendedName>
</protein>
<dbReference type="OrthoDB" id="10000786at2759"/>
<accession>A0A6J8EGJ3</accession>
<proteinExistence type="predicted"/>
<dbReference type="AlphaFoldDB" id="A0A6J8EGJ3"/>
<evidence type="ECO:0000313" key="2">
    <source>
        <dbReference type="Proteomes" id="UP000507470"/>
    </source>
</evidence>
<evidence type="ECO:0008006" key="3">
    <source>
        <dbReference type="Google" id="ProtNLM"/>
    </source>
</evidence>
<reference evidence="1 2" key="1">
    <citation type="submission" date="2020-06" db="EMBL/GenBank/DDBJ databases">
        <authorList>
            <person name="Li R."/>
            <person name="Bekaert M."/>
        </authorList>
    </citation>
    <scope>NUCLEOTIDE SEQUENCE [LARGE SCALE GENOMIC DNA]</scope>
    <source>
        <strain evidence="2">wild</strain>
    </source>
</reference>
<name>A0A6J8EGJ3_MYTCO</name>
<dbReference type="Proteomes" id="UP000507470">
    <property type="component" value="Unassembled WGS sequence"/>
</dbReference>
<sequence>MLENVRRSNAFGLMTDEVAEISVKEKLNILEKHNAANAETITDLLLEELESDKLDVSKLTGFSSDGASVMVENKTGVATLLRDKHPCLINIHCVCQKLVLSCADSNESINFIKNMEIILRQVWQLFENSPKKMAVYLKNTERIEKYYHWR</sequence>
<evidence type="ECO:0000313" key="1">
    <source>
        <dbReference type="EMBL" id="CAC5419418.1"/>
    </source>
</evidence>
<gene>
    <name evidence="1" type="ORF">MCOR_51760</name>
</gene>
<dbReference type="PANTHER" id="PTHR46880:SF5">
    <property type="entry name" value="DUF4371 DOMAIN-CONTAINING PROTEIN"/>
    <property type="match status" value="1"/>
</dbReference>
<organism evidence="1 2">
    <name type="scientific">Mytilus coruscus</name>
    <name type="common">Sea mussel</name>
    <dbReference type="NCBI Taxonomy" id="42192"/>
    <lineage>
        <taxon>Eukaryota</taxon>
        <taxon>Metazoa</taxon>
        <taxon>Spiralia</taxon>
        <taxon>Lophotrochozoa</taxon>
        <taxon>Mollusca</taxon>
        <taxon>Bivalvia</taxon>
        <taxon>Autobranchia</taxon>
        <taxon>Pteriomorphia</taxon>
        <taxon>Mytilida</taxon>
        <taxon>Mytiloidea</taxon>
        <taxon>Mytilidae</taxon>
        <taxon>Mytilinae</taxon>
        <taxon>Mytilus</taxon>
    </lineage>
</organism>
<dbReference type="EMBL" id="CACVKT020009030">
    <property type="protein sequence ID" value="CAC5419418.1"/>
    <property type="molecule type" value="Genomic_DNA"/>
</dbReference>